<dbReference type="PANTHER" id="PTHR12526:SF635">
    <property type="entry name" value="GLYCOSYL TRANSFERASE GROUP 1"/>
    <property type="match status" value="1"/>
</dbReference>
<dbReference type="STRING" id="314256.OG2516_14970"/>
<dbReference type="Pfam" id="PF13439">
    <property type="entry name" value="Glyco_transf_4"/>
    <property type="match status" value="1"/>
</dbReference>
<evidence type="ECO:0000313" key="3">
    <source>
        <dbReference type="Proteomes" id="UP000003635"/>
    </source>
</evidence>
<gene>
    <name evidence="2" type="ORF">OG2516_14970</name>
</gene>
<dbReference type="eggNOG" id="COG0438">
    <property type="taxonomic scope" value="Bacteria"/>
</dbReference>
<dbReference type="Pfam" id="PF13692">
    <property type="entry name" value="Glyco_trans_1_4"/>
    <property type="match status" value="1"/>
</dbReference>
<keyword evidence="3" id="KW-1185">Reference proteome</keyword>
<dbReference type="Proteomes" id="UP000003635">
    <property type="component" value="Unassembled WGS sequence"/>
</dbReference>
<organism evidence="2 3">
    <name type="scientific">Oceanicola granulosus (strain ATCC BAA-861 / DSM 15982 / KCTC 12143 / HTCC2516)</name>
    <dbReference type="NCBI Taxonomy" id="314256"/>
    <lineage>
        <taxon>Bacteria</taxon>
        <taxon>Pseudomonadati</taxon>
        <taxon>Pseudomonadota</taxon>
        <taxon>Alphaproteobacteria</taxon>
        <taxon>Rhodobacterales</taxon>
        <taxon>Roseobacteraceae</taxon>
        <taxon>Oceanicola</taxon>
    </lineage>
</organism>
<dbReference type="InterPro" id="IPR028098">
    <property type="entry name" value="Glyco_trans_4-like_N"/>
</dbReference>
<feature type="domain" description="Glycosyltransferase subfamily 4-like N-terminal" evidence="1">
    <location>
        <begin position="22"/>
        <end position="188"/>
    </location>
</feature>
<dbReference type="PANTHER" id="PTHR12526">
    <property type="entry name" value="GLYCOSYLTRANSFERASE"/>
    <property type="match status" value="1"/>
</dbReference>
<dbReference type="OrthoDB" id="9790710at2"/>
<name>Q2CES1_OCEGH</name>
<dbReference type="EMBL" id="AAOT01000016">
    <property type="protein sequence ID" value="EAR51187.1"/>
    <property type="molecule type" value="Genomic_DNA"/>
</dbReference>
<dbReference type="HOGENOM" id="CLU_009583_40_0_5"/>
<proteinExistence type="predicted"/>
<accession>Q2CES1</accession>
<reference evidence="2 3" key="1">
    <citation type="journal article" date="2010" name="J. Bacteriol.">
        <title>Genome sequences of Oceanicola granulosus HTCC2516(T) and Oceanicola batsensis HTCC2597(TDelta).</title>
        <authorList>
            <person name="Thrash J.C."/>
            <person name="Cho J.C."/>
            <person name="Vergin K.L."/>
            <person name="Giovannoni S.J."/>
        </authorList>
    </citation>
    <scope>NUCLEOTIDE SEQUENCE [LARGE SCALE GENOMIC DNA]</scope>
    <source>
        <strain evidence="3">ATCC BAA-861 / DSM 15982 / KCTC 12143 / HTCC2516</strain>
    </source>
</reference>
<dbReference type="CDD" id="cd03801">
    <property type="entry name" value="GT4_PimA-like"/>
    <property type="match status" value="1"/>
</dbReference>
<dbReference type="GO" id="GO:0016757">
    <property type="term" value="F:glycosyltransferase activity"/>
    <property type="evidence" value="ECO:0007669"/>
    <property type="project" value="TreeGrafter"/>
</dbReference>
<sequence length="376" mass="40264">MRKIGFFTLTPSPPAPPANARTLAALRRALPGCEIEVIEVIPRLKRAPLAYGTAAAVAAATYAPDLLRGNKSLRHAALRTPYIFRWIKGMAARVARDSNFDATFQMQSLFDASAPGIPHYVYTDHTHLENLNYGAAGAAAMYSKAWIACERSIYRNAETVFVRSTNVAASLMRDYDCPEARVACVHAGSNAATPAAPADVTAPGQRKTILFAGIDWERKGGPTLLAAFRRVLARHPDARLRIVGCAPDTGGVANCDVVGRIPLSEMPGHFASAGIFCLPTRREPFGIVFVEAMWHGLPIVATDIGAVPDMVVPGVNGALVAPGDATALADRLCALLDDPALAARQGAASRRRAEDRYHWDRVAARMVARMATAAET</sequence>
<dbReference type="Gene3D" id="3.40.50.2000">
    <property type="entry name" value="Glycogen Phosphorylase B"/>
    <property type="match status" value="2"/>
</dbReference>
<keyword evidence="2" id="KW-0808">Transferase</keyword>
<evidence type="ECO:0000259" key="1">
    <source>
        <dbReference type="Pfam" id="PF13439"/>
    </source>
</evidence>
<protein>
    <submittedName>
        <fullName evidence="2">Putative glycosyl transferase</fullName>
    </submittedName>
</protein>
<dbReference type="SUPFAM" id="SSF53756">
    <property type="entry name" value="UDP-Glycosyltransferase/glycogen phosphorylase"/>
    <property type="match status" value="1"/>
</dbReference>
<dbReference type="RefSeq" id="WP_007256509.1">
    <property type="nucleotide sequence ID" value="NZ_CH724108.1"/>
</dbReference>
<comment type="caution">
    <text evidence="2">The sequence shown here is derived from an EMBL/GenBank/DDBJ whole genome shotgun (WGS) entry which is preliminary data.</text>
</comment>
<evidence type="ECO:0000313" key="2">
    <source>
        <dbReference type="EMBL" id="EAR51187.1"/>
    </source>
</evidence>
<dbReference type="AlphaFoldDB" id="Q2CES1"/>